<feature type="transmembrane region" description="Helical" evidence="1">
    <location>
        <begin position="34"/>
        <end position="53"/>
    </location>
</feature>
<reference evidence="2 3" key="1">
    <citation type="submission" date="2015-12" db="EMBL/GenBank/DDBJ databases">
        <title>Haloferax profundi sp. nov. isolated from the Discovery deep brine-seawater interface in the Red Sea.</title>
        <authorList>
            <person name="Zhang G."/>
            <person name="Stingl U."/>
            <person name="Rashid M."/>
        </authorList>
    </citation>
    <scope>NUCLEOTIDE SEQUENCE [LARGE SCALE GENOMIC DNA]</scope>
    <source>
        <strain evidence="2 3">SB29</strain>
    </source>
</reference>
<evidence type="ECO:0000313" key="2">
    <source>
        <dbReference type="EMBL" id="KTG29636.1"/>
    </source>
</evidence>
<dbReference type="EMBL" id="LOPV01000093">
    <property type="protein sequence ID" value="KTG29636.1"/>
    <property type="molecule type" value="Genomic_DNA"/>
</dbReference>
<evidence type="ECO:0000256" key="1">
    <source>
        <dbReference type="SAM" id="Phobius"/>
    </source>
</evidence>
<comment type="caution">
    <text evidence="2">The sequence shown here is derived from an EMBL/GenBank/DDBJ whole genome shotgun (WGS) entry which is preliminary data.</text>
</comment>
<organism evidence="2 3">
    <name type="scientific">Haloferax profundi</name>
    <dbReference type="NCBI Taxonomy" id="1544718"/>
    <lineage>
        <taxon>Archaea</taxon>
        <taxon>Methanobacteriati</taxon>
        <taxon>Methanobacteriota</taxon>
        <taxon>Stenosarchaea group</taxon>
        <taxon>Halobacteria</taxon>
        <taxon>Halobacteriales</taxon>
        <taxon>Haloferacaceae</taxon>
        <taxon>Haloferax</taxon>
    </lineage>
</organism>
<keyword evidence="1" id="KW-1133">Transmembrane helix</keyword>
<sequence length="72" mass="7668">MNRVQTTVVDGIFAFVVGFLVGTFTGGWRDGLRAGVTAAVVSAVVTYLVYGVLEVETLVEETTIDAERVTAE</sequence>
<keyword evidence="1" id="KW-0472">Membrane</keyword>
<keyword evidence="1" id="KW-0812">Transmembrane</keyword>
<dbReference type="RefSeq" id="WP_058571305.1">
    <property type="nucleotide sequence ID" value="NZ_LOPV01000093.1"/>
</dbReference>
<evidence type="ECO:0000313" key="3">
    <source>
        <dbReference type="Proteomes" id="UP000053157"/>
    </source>
</evidence>
<protein>
    <submittedName>
        <fullName evidence="2">Uncharacterized protein</fullName>
    </submittedName>
</protein>
<keyword evidence="3" id="KW-1185">Reference proteome</keyword>
<feature type="transmembrane region" description="Helical" evidence="1">
    <location>
        <begin position="7"/>
        <end position="28"/>
    </location>
</feature>
<accession>A0A0W1ST50</accession>
<gene>
    <name evidence="2" type="ORF">AUR66_09535</name>
</gene>
<dbReference type="AlphaFoldDB" id="A0A0W1ST50"/>
<proteinExistence type="predicted"/>
<dbReference type="Proteomes" id="UP000053157">
    <property type="component" value="Unassembled WGS sequence"/>
</dbReference>
<name>A0A0W1ST50_9EURY</name>